<evidence type="ECO:0000256" key="1">
    <source>
        <dbReference type="ARBA" id="ARBA00022801"/>
    </source>
</evidence>
<accession>A0AAD4END2</accession>
<dbReference type="PANTHER" id="PTHR48081:SF8">
    <property type="entry name" value="ALPHA_BETA HYDROLASE FOLD-3 DOMAIN-CONTAINING PROTEIN-RELATED"/>
    <property type="match status" value="1"/>
</dbReference>
<dbReference type="PANTHER" id="PTHR48081">
    <property type="entry name" value="AB HYDROLASE SUPERFAMILY PROTEIN C4A8.06C"/>
    <property type="match status" value="1"/>
</dbReference>
<reference evidence="3" key="1">
    <citation type="submission" date="2023-02" db="EMBL/GenBank/DDBJ databases">
        <authorList>
            <person name="Palmer J.M."/>
        </authorList>
    </citation>
    <scope>NUCLEOTIDE SEQUENCE</scope>
    <source>
        <strain evidence="3">FW57</strain>
    </source>
</reference>
<feature type="domain" description="Alpha/beta hydrolase fold-3" evidence="2">
    <location>
        <begin position="75"/>
        <end position="297"/>
    </location>
</feature>
<organism evidence="3 4">
    <name type="scientific">Staphylotrichum longicolle</name>
    <dbReference type="NCBI Taxonomy" id="669026"/>
    <lineage>
        <taxon>Eukaryota</taxon>
        <taxon>Fungi</taxon>
        <taxon>Dikarya</taxon>
        <taxon>Ascomycota</taxon>
        <taxon>Pezizomycotina</taxon>
        <taxon>Sordariomycetes</taxon>
        <taxon>Sordariomycetidae</taxon>
        <taxon>Sordariales</taxon>
        <taxon>Chaetomiaceae</taxon>
        <taxon>Staphylotrichum</taxon>
    </lineage>
</organism>
<dbReference type="Pfam" id="PF07859">
    <property type="entry name" value="Abhydrolase_3"/>
    <property type="match status" value="1"/>
</dbReference>
<sequence length="336" mass="36104">MCDFSSYGGPSADVAERKAATNALRDSVSAEAMTTLAPQLQIRTHAIPTRDGAHIEARTYRPLDKPPADPLPVYVHLHGGGFLFGTLASEDAACARVALSTGVLVLNVNYRHTPEHAYPTAWDDVEDAFAWLHDNMAAVGGDPSRVVVGGISAGAYLTASLALEMNLGRVARGRPPIAGLVLMIPAVVHIDCYAPQMAKLKGVEVSSWETCKDAPVLPRAVCRLFMDLLKVEAPDVTDTRMNPGNATVEQVRGLPPTVFGVAGNDPLRDEGLLFAKLLTEAGVPTDVNLFRGVPHGFRRYGDALSECKRWDQVIDDGILWALGKPKAMGVFEIKTE</sequence>
<proteinExistence type="predicted"/>
<dbReference type="SUPFAM" id="SSF53474">
    <property type="entry name" value="alpha/beta-Hydrolases"/>
    <property type="match status" value="1"/>
</dbReference>
<keyword evidence="1" id="KW-0378">Hydrolase</keyword>
<evidence type="ECO:0000313" key="3">
    <source>
        <dbReference type="EMBL" id="KAG7284414.1"/>
    </source>
</evidence>
<comment type="caution">
    <text evidence="3">The sequence shown here is derived from an EMBL/GenBank/DDBJ whole genome shotgun (WGS) entry which is preliminary data.</text>
</comment>
<protein>
    <recommendedName>
        <fullName evidence="2">Alpha/beta hydrolase fold-3 domain-containing protein</fullName>
    </recommendedName>
</protein>
<dbReference type="GO" id="GO:0016787">
    <property type="term" value="F:hydrolase activity"/>
    <property type="evidence" value="ECO:0007669"/>
    <property type="project" value="UniProtKB-KW"/>
</dbReference>
<dbReference type="Gene3D" id="3.40.50.1820">
    <property type="entry name" value="alpha/beta hydrolase"/>
    <property type="match status" value="1"/>
</dbReference>
<evidence type="ECO:0000259" key="2">
    <source>
        <dbReference type="Pfam" id="PF07859"/>
    </source>
</evidence>
<dbReference type="Proteomes" id="UP001197093">
    <property type="component" value="Unassembled WGS sequence"/>
</dbReference>
<dbReference type="EMBL" id="JAHCVI010000006">
    <property type="protein sequence ID" value="KAG7284414.1"/>
    <property type="molecule type" value="Genomic_DNA"/>
</dbReference>
<gene>
    <name evidence="3" type="ORF">NEMBOFW57_010787</name>
</gene>
<keyword evidence="4" id="KW-1185">Reference proteome</keyword>
<dbReference type="InterPro" id="IPR013094">
    <property type="entry name" value="AB_hydrolase_3"/>
</dbReference>
<name>A0AAD4END2_9PEZI</name>
<dbReference type="AlphaFoldDB" id="A0AAD4END2"/>
<dbReference type="InterPro" id="IPR029058">
    <property type="entry name" value="AB_hydrolase_fold"/>
</dbReference>
<dbReference type="InterPro" id="IPR050300">
    <property type="entry name" value="GDXG_lipolytic_enzyme"/>
</dbReference>
<evidence type="ECO:0000313" key="4">
    <source>
        <dbReference type="Proteomes" id="UP001197093"/>
    </source>
</evidence>